<feature type="compositionally biased region" description="Basic residues" evidence="1">
    <location>
        <begin position="84"/>
        <end position="94"/>
    </location>
</feature>
<feature type="region of interest" description="Disordered" evidence="1">
    <location>
        <begin position="67"/>
        <end position="96"/>
    </location>
</feature>
<dbReference type="AlphaFoldDB" id="R0FKS1"/>
<evidence type="ECO:0000313" key="3">
    <source>
        <dbReference type="Proteomes" id="UP000029121"/>
    </source>
</evidence>
<organism evidence="2 3">
    <name type="scientific">Capsella rubella</name>
    <dbReference type="NCBI Taxonomy" id="81985"/>
    <lineage>
        <taxon>Eukaryota</taxon>
        <taxon>Viridiplantae</taxon>
        <taxon>Streptophyta</taxon>
        <taxon>Embryophyta</taxon>
        <taxon>Tracheophyta</taxon>
        <taxon>Spermatophyta</taxon>
        <taxon>Magnoliopsida</taxon>
        <taxon>eudicotyledons</taxon>
        <taxon>Gunneridae</taxon>
        <taxon>Pentapetalae</taxon>
        <taxon>rosids</taxon>
        <taxon>malvids</taxon>
        <taxon>Brassicales</taxon>
        <taxon>Brassicaceae</taxon>
        <taxon>Camelineae</taxon>
        <taxon>Capsella</taxon>
    </lineage>
</organism>
<dbReference type="OrthoDB" id="1001247at2759"/>
<gene>
    <name evidence="2" type="ORF">CARUB_v10003785mg</name>
</gene>
<protein>
    <recommendedName>
        <fullName evidence="4">MBD domain-containing protein</fullName>
    </recommendedName>
</protein>
<reference evidence="3" key="1">
    <citation type="journal article" date="2013" name="Nat. Genet.">
        <title>The Capsella rubella genome and the genomic consequences of rapid mating system evolution.</title>
        <authorList>
            <person name="Slotte T."/>
            <person name="Hazzouri K.M."/>
            <person name="Agren J.A."/>
            <person name="Koenig D."/>
            <person name="Maumus F."/>
            <person name="Guo Y.L."/>
            <person name="Steige K."/>
            <person name="Platts A.E."/>
            <person name="Escobar J.S."/>
            <person name="Newman L.K."/>
            <person name="Wang W."/>
            <person name="Mandakova T."/>
            <person name="Vello E."/>
            <person name="Smith L.M."/>
            <person name="Henz S.R."/>
            <person name="Steffen J."/>
            <person name="Takuno S."/>
            <person name="Brandvain Y."/>
            <person name="Coop G."/>
            <person name="Andolfatto P."/>
            <person name="Hu T.T."/>
            <person name="Blanchette M."/>
            <person name="Clark R.M."/>
            <person name="Quesneville H."/>
            <person name="Nordborg M."/>
            <person name="Gaut B.S."/>
            <person name="Lysak M.A."/>
            <person name="Jenkins J."/>
            <person name="Grimwood J."/>
            <person name="Chapman J."/>
            <person name="Prochnik S."/>
            <person name="Shu S."/>
            <person name="Rokhsar D."/>
            <person name="Schmutz J."/>
            <person name="Weigel D."/>
            <person name="Wright S.I."/>
        </authorList>
    </citation>
    <scope>NUCLEOTIDE SEQUENCE [LARGE SCALE GENOMIC DNA]</scope>
    <source>
        <strain evidence="3">cv. Monte Gargano</strain>
    </source>
</reference>
<evidence type="ECO:0008006" key="4">
    <source>
        <dbReference type="Google" id="ProtNLM"/>
    </source>
</evidence>
<keyword evidence="3" id="KW-1185">Reference proteome</keyword>
<evidence type="ECO:0000313" key="2">
    <source>
        <dbReference type="EMBL" id="EOA23022.1"/>
    </source>
</evidence>
<dbReference type="KEGG" id="crb:17881265"/>
<accession>R0FKS1</accession>
<evidence type="ECO:0000256" key="1">
    <source>
        <dbReference type="SAM" id="MobiDB-lite"/>
    </source>
</evidence>
<sequence>MDAGEPSKVSGELSMVIYGEPAGKAISGEPSKVSGERSMVIYGEPAGKAISGEPSKVSGERSMVIYGGPGKAISGEPSQVSGKREKRPRQRKAPKGIDFESSVANLSREGRETLMVVNRKKRLNTIPGNTCSVFDHTCPRYKWLHPGWICEERVKPSHRLYRYFYDPLGQMYNTKGEVAQMYADTEKTRALVIYDK</sequence>
<dbReference type="EMBL" id="KB870810">
    <property type="protein sequence ID" value="EOA23022.1"/>
    <property type="molecule type" value="Genomic_DNA"/>
</dbReference>
<proteinExistence type="predicted"/>
<dbReference type="Proteomes" id="UP000029121">
    <property type="component" value="Unassembled WGS sequence"/>
</dbReference>
<name>R0FKS1_9BRAS</name>